<evidence type="ECO:0000313" key="5">
    <source>
        <dbReference type="EMBL" id="PJF35937.1"/>
    </source>
</evidence>
<dbReference type="InterPro" id="IPR051010">
    <property type="entry name" value="BCAA_transport"/>
</dbReference>
<dbReference type="InterPro" id="IPR028081">
    <property type="entry name" value="Leu-bd"/>
</dbReference>
<dbReference type="AlphaFoldDB" id="A0A2M8PEF5"/>
<feature type="domain" description="Leucine-binding protein" evidence="4">
    <location>
        <begin position="50"/>
        <end position="412"/>
    </location>
</feature>
<organism evidence="5 6">
    <name type="scientific">Candidatus Thermofonsia Clade 1 bacterium</name>
    <dbReference type="NCBI Taxonomy" id="2364210"/>
    <lineage>
        <taxon>Bacteria</taxon>
        <taxon>Bacillati</taxon>
        <taxon>Chloroflexota</taxon>
        <taxon>Candidatus Thermofontia</taxon>
        <taxon>Candidatus Thermofonsia Clade 1</taxon>
    </lineage>
</organism>
<dbReference type="SUPFAM" id="SSF53822">
    <property type="entry name" value="Periplasmic binding protein-like I"/>
    <property type="match status" value="1"/>
</dbReference>
<evidence type="ECO:0000256" key="3">
    <source>
        <dbReference type="SAM" id="SignalP"/>
    </source>
</evidence>
<gene>
    <name evidence="5" type="ORF">CUN49_07990</name>
</gene>
<evidence type="ECO:0000256" key="2">
    <source>
        <dbReference type="ARBA" id="ARBA00022729"/>
    </source>
</evidence>
<feature type="signal peptide" evidence="3">
    <location>
        <begin position="1"/>
        <end position="27"/>
    </location>
</feature>
<comment type="similarity">
    <text evidence="1">Belongs to the leucine-binding protein family.</text>
</comment>
<comment type="caution">
    <text evidence="5">The sequence shown here is derived from an EMBL/GenBank/DDBJ whole genome shotgun (WGS) entry which is preliminary data.</text>
</comment>
<evidence type="ECO:0000313" key="6">
    <source>
        <dbReference type="Proteomes" id="UP000229681"/>
    </source>
</evidence>
<reference evidence="5 6" key="1">
    <citation type="submission" date="2017-11" db="EMBL/GenBank/DDBJ databases">
        <title>Evolution of Phototrophy in the Chloroflexi Phylum Driven by Horizontal Gene Transfer.</title>
        <authorList>
            <person name="Ward L.M."/>
            <person name="Hemp J."/>
            <person name="Shih P.M."/>
            <person name="Mcglynn S.E."/>
            <person name="Fischer W."/>
        </authorList>
    </citation>
    <scope>NUCLEOTIDE SEQUENCE [LARGE SCALE GENOMIC DNA]</scope>
    <source>
        <strain evidence="5">JP3_13</strain>
    </source>
</reference>
<feature type="chain" id="PRO_5030053698" description="Leucine-binding protein domain-containing protein" evidence="3">
    <location>
        <begin position="28"/>
        <end position="458"/>
    </location>
</feature>
<keyword evidence="2 3" id="KW-0732">Signal</keyword>
<dbReference type="PANTHER" id="PTHR30483:SF38">
    <property type="entry name" value="BLR7848 PROTEIN"/>
    <property type="match status" value="1"/>
</dbReference>
<sequence length="458" mass="49687">MRNRFLSVVLILALALLALKAAPTALAQGGMMRTECKEDLTGKTITLHTFGDLSGPFAPITQPLAAGFADALKYYNQQGGICGATIVLQQDDTAGRQEQTQSLYQRYRAFDPKPLMLLLYSSADAELLREQVAEDQIPVFLFAGSTIGLYGEKADKPGWIFAGIPLYTDQFGAFCRWLAKAWTTELGREGTPKIGHLSWEGAFGRSTETPETTAYCAAQGVEVVGGEYFLPTATDVTAQINNLVNKGANVIFTTSLASGTALIARDLVTLGLEDEVLLSGVNWALDSSVGLLGQATLKPNGLPSTDNIYGILPYLWWDEQTEGTKLVQEQFTANQRPLTARGISYLAGFGAVDTYIELITRTVNRVGFNNLSGAEVKKTFENFQYESLGGVFKYNFTETVRAQDQVRIARLTYARGADGNPIVVEVGGRKLLVPVVVPVTKEFEKVPDLKPGGADVVK</sequence>
<accession>A0A2M8PEF5</accession>
<dbReference type="PANTHER" id="PTHR30483">
    <property type="entry name" value="LEUCINE-SPECIFIC-BINDING PROTEIN"/>
    <property type="match status" value="1"/>
</dbReference>
<dbReference type="Gene3D" id="3.40.50.2300">
    <property type="match status" value="2"/>
</dbReference>
<name>A0A2M8PEF5_9CHLR</name>
<dbReference type="Pfam" id="PF13458">
    <property type="entry name" value="Peripla_BP_6"/>
    <property type="match status" value="1"/>
</dbReference>
<dbReference type="InterPro" id="IPR028082">
    <property type="entry name" value="Peripla_BP_I"/>
</dbReference>
<proteinExistence type="inferred from homology"/>
<dbReference type="Proteomes" id="UP000229681">
    <property type="component" value="Unassembled WGS sequence"/>
</dbReference>
<dbReference type="EMBL" id="PGTM01000094">
    <property type="protein sequence ID" value="PJF35937.1"/>
    <property type="molecule type" value="Genomic_DNA"/>
</dbReference>
<evidence type="ECO:0000259" key="4">
    <source>
        <dbReference type="Pfam" id="PF13458"/>
    </source>
</evidence>
<evidence type="ECO:0000256" key="1">
    <source>
        <dbReference type="ARBA" id="ARBA00010062"/>
    </source>
</evidence>
<protein>
    <recommendedName>
        <fullName evidence="4">Leucine-binding protein domain-containing protein</fullName>
    </recommendedName>
</protein>